<dbReference type="OrthoDB" id="1201356at2"/>
<dbReference type="AlphaFoldDB" id="A0A2Z4G8X4"/>
<dbReference type="EMBL" id="CP029480">
    <property type="protein sequence ID" value="AWV97383.1"/>
    <property type="molecule type" value="Genomic_DNA"/>
</dbReference>
<name>A0A2Z4G8X4_9BACT</name>
<dbReference type="RefSeq" id="WP_111370485.1">
    <property type="nucleotide sequence ID" value="NZ_CP029480.1"/>
</dbReference>
<reference evidence="1 2" key="1">
    <citation type="submission" date="2018-05" db="EMBL/GenBank/DDBJ databases">
        <title>Complete genome sequence of Arcticibacterium luteifluviistationis SM1504T, a cytophagaceae bacterium isolated from Arctic surface seawater.</title>
        <authorList>
            <person name="Li Y."/>
            <person name="Qin Q.-L."/>
        </authorList>
    </citation>
    <scope>NUCLEOTIDE SEQUENCE [LARGE SCALE GENOMIC DNA]</scope>
    <source>
        <strain evidence="1 2">SM1504</strain>
    </source>
</reference>
<keyword evidence="2" id="KW-1185">Reference proteome</keyword>
<sequence>MILDYLPEINNFGEKLIRLYDFDSKQAMAFAKVLKKVVIEDLQVLDLSTLDFIEKKNCNLILRLSYEDEGIRTNNEETFYCDLTLDSFVKMLELIRPFCTKETRSHQHLYDIDTPIDFLFSPLGTWDMEF</sequence>
<organism evidence="1 2">
    <name type="scientific">Arcticibacterium luteifluviistationis</name>
    <dbReference type="NCBI Taxonomy" id="1784714"/>
    <lineage>
        <taxon>Bacteria</taxon>
        <taxon>Pseudomonadati</taxon>
        <taxon>Bacteroidota</taxon>
        <taxon>Cytophagia</taxon>
        <taxon>Cytophagales</taxon>
        <taxon>Leadbetterellaceae</taxon>
        <taxon>Arcticibacterium</taxon>
    </lineage>
</organism>
<dbReference type="KEGG" id="als:DJ013_04025"/>
<proteinExistence type="predicted"/>
<protein>
    <submittedName>
        <fullName evidence="1">Uncharacterized protein</fullName>
    </submittedName>
</protein>
<accession>A0A2Z4G8X4</accession>
<evidence type="ECO:0000313" key="1">
    <source>
        <dbReference type="EMBL" id="AWV97383.1"/>
    </source>
</evidence>
<dbReference type="Proteomes" id="UP000249873">
    <property type="component" value="Chromosome"/>
</dbReference>
<gene>
    <name evidence="1" type="ORF">DJ013_04025</name>
</gene>
<evidence type="ECO:0000313" key="2">
    <source>
        <dbReference type="Proteomes" id="UP000249873"/>
    </source>
</evidence>